<dbReference type="GO" id="GO:0006355">
    <property type="term" value="P:regulation of DNA-templated transcription"/>
    <property type="evidence" value="ECO:0007669"/>
    <property type="project" value="InterPro"/>
</dbReference>
<organism evidence="2">
    <name type="scientific">hydrothermal vent metagenome</name>
    <dbReference type="NCBI Taxonomy" id="652676"/>
    <lineage>
        <taxon>unclassified sequences</taxon>
        <taxon>metagenomes</taxon>
        <taxon>ecological metagenomes</taxon>
    </lineage>
</organism>
<dbReference type="Gene3D" id="3.30.450.20">
    <property type="entry name" value="PAS domain"/>
    <property type="match status" value="1"/>
</dbReference>
<accession>A0A3B0TYR1</accession>
<dbReference type="NCBIfam" id="TIGR00229">
    <property type="entry name" value="sensory_box"/>
    <property type="match status" value="1"/>
</dbReference>
<evidence type="ECO:0000259" key="1">
    <source>
        <dbReference type="Pfam" id="PF00989"/>
    </source>
</evidence>
<dbReference type="InterPro" id="IPR000014">
    <property type="entry name" value="PAS"/>
</dbReference>
<dbReference type="EMBL" id="UOEQ01000382">
    <property type="protein sequence ID" value="VAW21890.1"/>
    <property type="molecule type" value="Genomic_DNA"/>
</dbReference>
<dbReference type="Pfam" id="PF00989">
    <property type="entry name" value="PAS"/>
    <property type="match status" value="1"/>
</dbReference>
<dbReference type="InterPro" id="IPR035965">
    <property type="entry name" value="PAS-like_dom_sf"/>
</dbReference>
<dbReference type="CDD" id="cd00130">
    <property type="entry name" value="PAS"/>
    <property type="match status" value="1"/>
</dbReference>
<name>A0A3B0TYR1_9ZZZZ</name>
<proteinExistence type="predicted"/>
<evidence type="ECO:0000313" key="2">
    <source>
        <dbReference type="EMBL" id="VAW21890.1"/>
    </source>
</evidence>
<reference evidence="2" key="1">
    <citation type="submission" date="2018-06" db="EMBL/GenBank/DDBJ databases">
        <authorList>
            <person name="Zhirakovskaya E."/>
        </authorList>
    </citation>
    <scope>NUCLEOTIDE SEQUENCE</scope>
</reference>
<dbReference type="AlphaFoldDB" id="A0A3B0TYR1"/>
<dbReference type="InterPro" id="IPR013767">
    <property type="entry name" value="PAS_fold"/>
</dbReference>
<sequence length="169" mass="19460">MEPEGKEILMEEDDLIVSKTDKKGWITYCNRTCAEIAEYEQSELVGVPHSIFRSRAMPRSVFKLLWERISEGHEIFAYVVNKSKNDNHYWVFAHVTPSRDENGNITGYHSNRRKPFDEALSAIKPLYAALLEEEQRHGNRKEGLAASTALLNKVLEQKGVDYDEFVLTI</sequence>
<protein>
    <submittedName>
        <fullName evidence="2">Putative sensor (PAS) domain for methyl-accepting chemotaxis sensory transducer</fullName>
    </submittedName>
</protein>
<gene>
    <name evidence="2" type="ORF">MNBD_ALPHA11-101</name>
</gene>
<dbReference type="SUPFAM" id="SSF55785">
    <property type="entry name" value="PYP-like sensor domain (PAS domain)"/>
    <property type="match status" value="1"/>
</dbReference>
<feature type="domain" description="PAS fold" evidence="1">
    <location>
        <begin position="20"/>
        <end position="108"/>
    </location>
</feature>